<gene>
    <name evidence="1" type="ORF">NDO55_03435</name>
</gene>
<dbReference type="AlphaFoldDB" id="A0A9X2J135"/>
<name>A0A9X2J135_9SPHN</name>
<evidence type="ECO:0008006" key="3">
    <source>
        <dbReference type="Google" id="ProtNLM"/>
    </source>
</evidence>
<sequence length="171" mass="19182">MPIALTAHPDHPTDAVRGISVDLRGDEEGVALAYHLDGDLDRIKLPEMGTLRREDRLWRSTCFEMFLRHGNVGYREYNFAPDGRWSAYRFGSYRHARSNLPNRCSIVTARVEDGYTLSARVMGQGLAGHDIGLSVIVEEQDGTKSFWAVKHPPGKADFHNEACFALSGDDY</sequence>
<proteinExistence type="predicted"/>
<dbReference type="Proteomes" id="UP001155128">
    <property type="component" value="Unassembled WGS sequence"/>
</dbReference>
<keyword evidence="2" id="KW-1185">Reference proteome</keyword>
<evidence type="ECO:0000313" key="1">
    <source>
        <dbReference type="EMBL" id="MCM8556868.1"/>
    </source>
</evidence>
<dbReference type="RefSeq" id="WP_252112441.1">
    <property type="nucleotide sequence ID" value="NZ_JAMSHT010000001.1"/>
</dbReference>
<accession>A0A9X2J135</accession>
<reference evidence="1" key="1">
    <citation type="submission" date="2022-06" db="EMBL/GenBank/DDBJ databases">
        <title>Sphingomicrobium sedimins sp. nov., a marine bacterium isolated from tidal flat.</title>
        <authorList>
            <person name="Kim C.-H."/>
            <person name="Yoo Y."/>
            <person name="Kim J.-J."/>
        </authorList>
    </citation>
    <scope>NUCLEOTIDE SEQUENCE</scope>
    <source>
        <strain evidence="1">GRR-S6-50</strain>
    </source>
</reference>
<evidence type="ECO:0000313" key="2">
    <source>
        <dbReference type="Proteomes" id="UP001155128"/>
    </source>
</evidence>
<protein>
    <recommendedName>
        <fullName evidence="3">DOMON-like domain-containing protein</fullName>
    </recommendedName>
</protein>
<comment type="caution">
    <text evidence="1">The sequence shown here is derived from an EMBL/GenBank/DDBJ whole genome shotgun (WGS) entry which is preliminary data.</text>
</comment>
<dbReference type="EMBL" id="JAMSHT010000001">
    <property type="protein sequence ID" value="MCM8556868.1"/>
    <property type="molecule type" value="Genomic_DNA"/>
</dbReference>
<dbReference type="Gene3D" id="2.60.40.1190">
    <property type="match status" value="1"/>
</dbReference>
<organism evidence="1 2">
    <name type="scientific">Sphingomicrobium sediminis</name>
    <dbReference type="NCBI Taxonomy" id="2950949"/>
    <lineage>
        <taxon>Bacteria</taxon>
        <taxon>Pseudomonadati</taxon>
        <taxon>Pseudomonadota</taxon>
        <taxon>Alphaproteobacteria</taxon>
        <taxon>Sphingomonadales</taxon>
        <taxon>Sphingomonadaceae</taxon>
        <taxon>Sphingomicrobium</taxon>
    </lineage>
</organism>